<dbReference type="Proteomes" id="UP001633002">
    <property type="component" value="Unassembled WGS sequence"/>
</dbReference>
<dbReference type="Gene3D" id="1.20.1440.30">
    <property type="entry name" value="Biosynthetic Protein domain"/>
    <property type="match status" value="1"/>
</dbReference>
<evidence type="ECO:0000256" key="1">
    <source>
        <dbReference type="SAM" id="MobiDB-lite"/>
    </source>
</evidence>
<dbReference type="Gene3D" id="3.30.1870.10">
    <property type="entry name" value="EreA-like, domain 2"/>
    <property type="match status" value="1"/>
</dbReference>
<dbReference type="InterPro" id="IPR014622">
    <property type="entry name" value="UCP036794_erythomycin"/>
</dbReference>
<reference evidence="2 3" key="1">
    <citation type="submission" date="2024-09" db="EMBL/GenBank/DDBJ databases">
        <title>Chromosome-scale assembly of Riccia sorocarpa.</title>
        <authorList>
            <person name="Paukszto L."/>
        </authorList>
    </citation>
    <scope>NUCLEOTIDE SEQUENCE [LARGE SCALE GENOMIC DNA]</scope>
    <source>
        <strain evidence="2">LP-2024</strain>
        <tissue evidence="2">Aerial parts of the thallus</tissue>
    </source>
</reference>
<comment type="caution">
    <text evidence="2">The sequence shown here is derived from an EMBL/GenBank/DDBJ whole genome shotgun (WGS) entry which is preliminary data.</text>
</comment>
<gene>
    <name evidence="2" type="ORF">R1sor_004319</name>
</gene>
<sequence length="549" mass="62516">MDFSSQDRCDRNVNGLAGTRQVLQRYTVDLHRITMASAAASGIRQSVVQTVAAATISLSQMRAGQFENLRRAIGNARVVCIGEETHGTEEFYEIRAQITKYLMEKEGFDMVICEGDFPAFYDLHRYVRGTPHSYRDVHGPGGKLAPPQRGATNVREAMRRLRARYPVWMWYNMVMQDFVSWLKSFNENLDSAGEKQNSRPAVGIFGMDIYSMRDSAREVISYLEQADPELAMHARRHYEALSNFGYEPQLYGRALLGDRVESQKKQVVDTLMKLLEEGLRLSELTGDGEEFFGAAENARVVKDAEEYYRQSFTDITSGDVTWNIRDTAMVNFIDHALAQYDKQMAKTSSTKYRSRCVVWAHNSHLGDARSYVDASSRRRQPAQINVGQLVRERYGMADSFLIGQLMHSGTVRASLHWDGKDYVMDVNPSLPSSYEQLFHQVSVETADPGFGLILRSNSDGYVLSKEEEAARNALEDPKLERFIGVQYHQDTERYSHYMRCRMPAQFDAVIHLDDSSAIRKIPTSSPTHVRRRGTVDYSEPDDIDDDDET</sequence>
<dbReference type="EMBL" id="JBJQOH010000003">
    <property type="protein sequence ID" value="KAL3690668.1"/>
    <property type="molecule type" value="Genomic_DNA"/>
</dbReference>
<feature type="compositionally biased region" description="Acidic residues" evidence="1">
    <location>
        <begin position="538"/>
        <end position="549"/>
    </location>
</feature>
<organism evidence="2 3">
    <name type="scientific">Riccia sorocarpa</name>
    <dbReference type="NCBI Taxonomy" id="122646"/>
    <lineage>
        <taxon>Eukaryota</taxon>
        <taxon>Viridiplantae</taxon>
        <taxon>Streptophyta</taxon>
        <taxon>Embryophyta</taxon>
        <taxon>Marchantiophyta</taxon>
        <taxon>Marchantiopsida</taxon>
        <taxon>Marchantiidae</taxon>
        <taxon>Marchantiales</taxon>
        <taxon>Ricciaceae</taxon>
        <taxon>Riccia</taxon>
    </lineage>
</organism>
<dbReference type="Gene3D" id="3.40.1660.10">
    <property type="entry name" value="EreA-like (biosynthetic domain)"/>
    <property type="match status" value="1"/>
</dbReference>
<dbReference type="PIRSF" id="PIRSF036794">
    <property type="entry name" value="UCP_erythr_ester"/>
    <property type="match status" value="1"/>
</dbReference>
<dbReference type="SUPFAM" id="SSF159501">
    <property type="entry name" value="EreA/ChaN-like"/>
    <property type="match status" value="1"/>
</dbReference>
<evidence type="ECO:0000313" key="2">
    <source>
        <dbReference type="EMBL" id="KAL3690668.1"/>
    </source>
</evidence>
<dbReference type="PANTHER" id="PTHR31299:SF0">
    <property type="entry name" value="ESTERASE, PUTATIVE (AFU_ORTHOLOGUE AFUA_1G05850)-RELATED"/>
    <property type="match status" value="1"/>
</dbReference>
<keyword evidence="3" id="KW-1185">Reference proteome</keyword>
<dbReference type="InterPro" id="IPR007815">
    <property type="entry name" value="Emycin_Estase"/>
</dbReference>
<proteinExistence type="predicted"/>
<dbReference type="Pfam" id="PF05139">
    <property type="entry name" value="Erythro_esteras"/>
    <property type="match status" value="1"/>
</dbReference>
<accession>A0ABD3HGZ4</accession>
<evidence type="ECO:0008006" key="4">
    <source>
        <dbReference type="Google" id="ProtNLM"/>
    </source>
</evidence>
<dbReference type="CDD" id="cd14728">
    <property type="entry name" value="Ere-like"/>
    <property type="match status" value="1"/>
</dbReference>
<name>A0ABD3HGZ4_9MARC</name>
<protein>
    <recommendedName>
        <fullName evidence="4">Erythromycin esterase</fullName>
    </recommendedName>
</protein>
<dbReference type="InterPro" id="IPR052036">
    <property type="entry name" value="Hydrolase/PRTase-associated"/>
</dbReference>
<dbReference type="PANTHER" id="PTHR31299">
    <property type="entry name" value="ESTERASE, PUTATIVE (AFU_ORTHOLOGUE AFUA_1G05850)-RELATED"/>
    <property type="match status" value="1"/>
</dbReference>
<evidence type="ECO:0000313" key="3">
    <source>
        <dbReference type="Proteomes" id="UP001633002"/>
    </source>
</evidence>
<feature type="region of interest" description="Disordered" evidence="1">
    <location>
        <begin position="520"/>
        <end position="549"/>
    </location>
</feature>
<dbReference type="AlphaFoldDB" id="A0ABD3HGZ4"/>